<keyword evidence="5" id="KW-1185">Reference proteome</keyword>
<evidence type="ECO:0000313" key="4">
    <source>
        <dbReference type="EMBL" id="TXB70201.1"/>
    </source>
</evidence>
<feature type="domain" description="Glycosyltransferase subfamily 4-like N-terminal" evidence="3">
    <location>
        <begin position="19"/>
        <end position="169"/>
    </location>
</feature>
<organism evidence="4 5">
    <name type="scientific">Phaeodactylibacter luteus</name>
    <dbReference type="NCBI Taxonomy" id="1564516"/>
    <lineage>
        <taxon>Bacteria</taxon>
        <taxon>Pseudomonadati</taxon>
        <taxon>Bacteroidota</taxon>
        <taxon>Saprospiria</taxon>
        <taxon>Saprospirales</taxon>
        <taxon>Haliscomenobacteraceae</taxon>
        <taxon>Phaeodactylibacter</taxon>
    </lineage>
</organism>
<dbReference type="Gene3D" id="3.40.50.2000">
    <property type="entry name" value="Glycogen Phosphorylase B"/>
    <property type="match status" value="2"/>
</dbReference>
<dbReference type="AlphaFoldDB" id="A0A5C6S807"/>
<dbReference type="RefSeq" id="WP_147165433.1">
    <property type="nucleotide sequence ID" value="NZ_VOOR01000001.1"/>
</dbReference>
<dbReference type="SUPFAM" id="SSF53756">
    <property type="entry name" value="UDP-Glycosyltransferase/glycogen phosphorylase"/>
    <property type="match status" value="1"/>
</dbReference>
<sequence>MEKIICTVTNDLTYDQRMIRICRSLSRRGYEVVLVGRVRTASRPLSKEPFRQIRLRCRWQSGKLFYLEYNIRLFLWLSVQRFDALCAVDLDTLLPAWLWCALRRKPCIYDAHEYFTEVPEVVRRPIVQRVWEGLARTLIPRIQYAYTVGGELARVFQARYGVPFEVIRNVPLPRPVPAVLPRPEPRILLYQGALNEGRGLEVAIAALPHLPGTTLWLAGEGDCSDALRQQAATMGLSGRVRFWGYLTPDALAELTPKASIGLNLLENKGLSYYFSLANKTFDYMQAGLPGLHMAFPEYKALYKQHPGFVLLEQLTPEAIAGAVRPLLDDTAWYEKIQGAALHAAEALHWGKEEEKLFRFYDAVFGH</sequence>
<dbReference type="OrthoDB" id="9813214at2"/>
<dbReference type="EMBL" id="VOOR01000001">
    <property type="protein sequence ID" value="TXB70201.1"/>
    <property type="molecule type" value="Genomic_DNA"/>
</dbReference>
<keyword evidence="2 4" id="KW-0808">Transferase</keyword>
<evidence type="ECO:0000256" key="2">
    <source>
        <dbReference type="ARBA" id="ARBA00022679"/>
    </source>
</evidence>
<proteinExistence type="predicted"/>
<evidence type="ECO:0000256" key="1">
    <source>
        <dbReference type="ARBA" id="ARBA00022676"/>
    </source>
</evidence>
<accession>A0A5C6S807</accession>
<evidence type="ECO:0000313" key="5">
    <source>
        <dbReference type="Proteomes" id="UP000321580"/>
    </source>
</evidence>
<comment type="caution">
    <text evidence="4">The sequence shown here is derived from an EMBL/GenBank/DDBJ whole genome shotgun (WGS) entry which is preliminary data.</text>
</comment>
<dbReference type="GO" id="GO:0016757">
    <property type="term" value="F:glycosyltransferase activity"/>
    <property type="evidence" value="ECO:0007669"/>
    <property type="project" value="UniProtKB-KW"/>
</dbReference>
<dbReference type="InterPro" id="IPR028098">
    <property type="entry name" value="Glyco_trans_4-like_N"/>
</dbReference>
<protein>
    <submittedName>
        <fullName evidence="4">Glycosyltransferase family 4 protein</fullName>
    </submittedName>
</protein>
<keyword evidence="1" id="KW-0328">Glycosyltransferase</keyword>
<evidence type="ECO:0000259" key="3">
    <source>
        <dbReference type="Pfam" id="PF13439"/>
    </source>
</evidence>
<dbReference type="Pfam" id="PF13692">
    <property type="entry name" value="Glyco_trans_1_4"/>
    <property type="match status" value="1"/>
</dbReference>
<reference evidence="4 5" key="1">
    <citation type="submission" date="2019-08" db="EMBL/GenBank/DDBJ databases">
        <title>Genome of Phaeodactylibacter luteus.</title>
        <authorList>
            <person name="Bowman J.P."/>
        </authorList>
    </citation>
    <scope>NUCLEOTIDE SEQUENCE [LARGE SCALE GENOMIC DNA]</scope>
    <source>
        <strain evidence="4 5">KCTC 42180</strain>
    </source>
</reference>
<gene>
    <name evidence="4" type="ORF">FRY97_00410</name>
</gene>
<dbReference type="Proteomes" id="UP000321580">
    <property type="component" value="Unassembled WGS sequence"/>
</dbReference>
<name>A0A5C6S807_9BACT</name>
<dbReference type="CDD" id="cd03801">
    <property type="entry name" value="GT4_PimA-like"/>
    <property type="match status" value="1"/>
</dbReference>
<dbReference type="PANTHER" id="PTHR12526">
    <property type="entry name" value="GLYCOSYLTRANSFERASE"/>
    <property type="match status" value="1"/>
</dbReference>
<dbReference type="Pfam" id="PF13439">
    <property type="entry name" value="Glyco_transf_4"/>
    <property type="match status" value="1"/>
</dbReference>
<dbReference type="PANTHER" id="PTHR12526:SF629">
    <property type="entry name" value="TEICHURONIC ACID BIOSYNTHESIS GLYCOSYLTRANSFERASE TUAH-RELATED"/>
    <property type="match status" value="1"/>
</dbReference>